<dbReference type="GO" id="GO:0005737">
    <property type="term" value="C:cytoplasm"/>
    <property type="evidence" value="ECO:0007669"/>
    <property type="project" value="UniProtKB-ARBA"/>
</dbReference>
<comment type="similarity">
    <text evidence="1 7">Belongs to the universal ribosomal protein uS5 family.</text>
</comment>
<comment type="caution">
    <text evidence="9">The sequence shown here is derived from an EMBL/GenBank/DDBJ whole genome shotgun (WGS) entry which is preliminary data.</text>
</comment>
<dbReference type="GO" id="GO:0003723">
    <property type="term" value="F:RNA binding"/>
    <property type="evidence" value="ECO:0007669"/>
    <property type="project" value="InterPro"/>
</dbReference>
<feature type="domain" description="S5 DRBM" evidence="8">
    <location>
        <begin position="1"/>
        <end position="60"/>
    </location>
</feature>
<dbReference type="GO" id="GO:0006412">
    <property type="term" value="P:translation"/>
    <property type="evidence" value="ECO:0007669"/>
    <property type="project" value="InterPro"/>
</dbReference>
<sequence length="138" mass="14590">MLDLARVTRVTAGGKRMSFRCALVIGDRKGRVGFGVAKGADVQIAVDKAYRQAKKNLITVPLVQETLPHAVTVKLGSAMIMLKPAPKGSGLKAGGAIRVILEYAGVPNAVSKILNSNNKINIAHATFLAIQSLNDSKK</sequence>
<dbReference type="Proteomes" id="UP000176593">
    <property type="component" value="Unassembled WGS sequence"/>
</dbReference>
<evidence type="ECO:0000259" key="8">
    <source>
        <dbReference type="PROSITE" id="PS50881"/>
    </source>
</evidence>
<dbReference type="InterPro" id="IPR005324">
    <property type="entry name" value="Ribosomal_uS5_C"/>
</dbReference>
<keyword evidence="3 6" id="KW-0687">Ribonucleoprotein</keyword>
<dbReference type="PANTHER" id="PTHR48277:SF1">
    <property type="entry name" value="MITOCHONDRIAL RIBOSOMAL PROTEIN S5"/>
    <property type="match status" value="1"/>
</dbReference>
<dbReference type="GO" id="GO:1990904">
    <property type="term" value="C:ribonucleoprotein complex"/>
    <property type="evidence" value="ECO:0007669"/>
    <property type="project" value="UniProtKB-UniRule"/>
</dbReference>
<dbReference type="GO" id="GO:0003735">
    <property type="term" value="F:structural constituent of ribosome"/>
    <property type="evidence" value="ECO:0007669"/>
    <property type="project" value="UniProtKB-UniRule"/>
</dbReference>
<evidence type="ECO:0000256" key="5">
    <source>
        <dbReference type="ARBA" id="ARBA00035519"/>
    </source>
</evidence>
<dbReference type="SUPFAM" id="SSF54768">
    <property type="entry name" value="dsRNA-binding domain-like"/>
    <property type="match status" value="1"/>
</dbReference>
<organism evidence="9 10">
    <name type="scientific">Candidatus Uhrbacteria bacterium RIFCSPLOWO2_02_FULL_48_18</name>
    <dbReference type="NCBI Taxonomy" id="1802408"/>
    <lineage>
        <taxon>Bacteria</taxon>
        <taxon>Candidatus Uhriibacteriota</taxon>
    </lineage>
</organism>
<dbReference type="PROSITE" id="PS50881">
    <property type="entry name" value="S5_DSRBD"/>
    <property type="match status" value="1"/>
</dbReference>
<dbReference type="Gene3D" id="3.30.230.10">
    <property type="match status" value="1"/>
</dbReference>
<evidence type="ECO:0000313" key="10">
    <source>
        <dbReference type="Proteomes" id="UP000176593"/>
    </source>
</evidence>
<dbReference type="Pfam" id="PF00333">
    <property type="entry name" value="Ribosomal_S5"/>
    <property type="match status" value="1"/>
</dbReference>
<dbReference type="EMBL" id="MGEQ01000008">
    <property type="protein sequence ID" value="OGL86636.1"/>
    <property type="molecule type" value="Genomic_DNA"/>
</dbReference>
<proteinExistence type="inferred from homology"/>
<evidence type="ECO:0000256" key="4">
    <source>
        <dbReference type="ARBA" id="ARBA00035255"/>
    </source>
</evidence>
<keyword evidence="2 6" id="KW-0689">Ribosomal protein</keyword>
<dbReference type="Gene3D" id="3.30.160.20">
    <property type="match status" value="1"/>
</dbReference>
<dbReference type="InterPro" id="IPR013810">
    <property type="entry name" value="Ribosomal_uS5_N"/>
</dbReference>
<dbReference type="PANTHER" id="PTHR48277">
    <property type="entry name" value="MITOCHONDRIAL RIBOSOMAL PROTEIN S5"/>
    <property type="match status" value="1"/>
</dbReference>
<evidence type="ECO:0000256" key="1">
    <source>
        <dbReference type="ARBA" id="ARBA00008945"/>
    </source>
</evidence>
<dbReference type="Pfam" id="PF03719">
    <property type="entry name" value="Ribosomal_S5_C"/>
    <property type="match status" value="1"/>
</dbReference>
<reference evidence="9 10" key="1">
    <citation type="journal article" date="2016" name="Nat. Commun.">
        <title>Thousands of microbial genomes shed light on interconnected biogeochemical processes in an aquifer system.</title>
        <authorList>
            <person name="Anantharaman K."/>
            <person name="Brown C.T."/>
            <person name="Hug L.A."/>
            <person name="Sharon I."/>
            <person name="Castelle C.J."/>
            <person name="Probst A.J."/>
            <person name="Thomas B.C."/>
            <person name="Singh A."/>
            <person name="Wilkins M.J."/>
            <person name="Karaoz U."/>
            <person name="Brodie E.L."/>
            <person name="Williams K.H."/>
            <person name="Hubbard S.S."/>
            <person name="Banfield J.F."/>
        </authorList>
    </citation>
    <scope>NUCLEOTIDE SEQUENCE [LARGE SCALE GENOMIC DNA]</scope>
</reference>
<evidence type="ECO:0000256" key="2">
    <source>
        <dbReference type="ARBA" id="ARBA00022980"/>
    </source>
</evidence>
<name>A0A1F7V7S9_9BACT</name>
<accession>A0A1F7V7S9</accession>
<dbReference type="InterPro" id="IPR020568">
    <property type="entry name" value="Ribosomal_Su5_D2-typ_SF"/>
</dbReference>
<protein>
    <recommendedName>
        <fullName evidence="4">Small ribosomal subunit protein uS5</fullName>
    </recommendedName>
    <alternativeName>
        <fullName evidence="5">30S ribosomal protein S5</fullName>
    </alternativeName>
</protein>
<dbReference type="InterPro" id="IPR000851">
    <property type="entry name" value="Ribosomal_uS5"/>
</dbReference>
<dbReference type="InterPro" id="IPR014721">
    <property type="entry name" value="Ribsml_uS5_D2-typ_fold_subgr"/>
</dbReference>
<evidence type="ECO:0000256" key="3">
    <source>
        <dbReference type="ARBA" id="ARBA00023274"/>
    </source>
</evidence>
<dbReference type="FunFam" id="3.30.230.10:FF:000002">
    <property type="entry name" value="30S ribosomal protein S5"/>
    <property type="match status" value="1"/>
</dbReference>
<dbReference type="SUPFAM" id="SSF54211">
    <property type="entry name" value="Ribosomal protein S5 domain 2-like"/>
    <property type="match status" value="1"/>
</dbReference>
<dbReference type="PROSITE" id="PS00585">
    <property type="entry name" value="RIBOSOMAL_S5"/>
    <property type="match status" value="1"/>
</dbReference>
<evidence type="ECO:0000313" key="9">
    <source>
        <dbReference type="EMBL" id="OGL86636.1"/>
    </source>
</evidence>
<evidence type="ECO:0000256" key="7">
    <source>
        <dbReference type="RuleBase" id="RU003823"/>
    </source>
</evidence>
<dbReference type="InterPro" id="IPR018192">
    <property type="entry name" value="Ribosomal_uS5_N_CS"/>
</dbReference>
<dbReference type="GO" id="GO:0005840">
    <property type="term" value="C:ribosome"/>
    <property type="evidence" value="ECO:0007669"/>
    <property type="project" value="UniProtKB-KW"/>
</dbReference>
<evidence type="ECO:0000256" key="6">
    <source>
        <dbReference type="PROSITE-ProRule" id="PRU00268"/>
    </source>
</evidence>
<gene>
    <name evidence="9" type="ORF">A3I41_05035</name>
</gene>
<dbReference type="AlphaFoldDB" id="A0A1F7V7S9"/>